<protein>
    <submittedName>
        <fullName evidence="1">Uncharacterized protein</fullName>
    </submittedName>
</protein>
<name>A0A061JGI0_9PROT</name>
<dbReference type="AlphaFoldDB" id="A0A061JGI0"/>
<sequence>MSSFYRLFYVASIALVKAKVPEKLKNDMDLIKSNIGKKIEMLLCKIKKSYRFYY</sequence>
<evidence type="ECO:0000313" key="2">
    <source>
        <dbReference type="Proteomes" id="UP000026922"/>
    </source>
</evidence>
<proteinExistence type="predicted"/>
<organism evidence="1 2">
    <name type="scientific">Holospora undulata HU1</name>
    <dbReference type="NCBI Taxonomy" id="1321371"/>
    <lineage>
        <taxon>Bacteria</taxon>
        <taxon>Pseudomonadati</taxon>
        <taxon>Pseudomonadota</taxon>
        <taxon>Alphaproteobacteria</taxon>
        <taxon>Holosporales</taxon>
        <taxon>Holosporaceae</taxon>
        <taxon>Holospora</taxon>
    </lineage>
</organism>
<gene>
    <name evidence="1" type="ORF">K737_300370</name>
</gene>
<dbReference type="Proteomes" id="UP000026922">
    <property type="component" value="Unassembled WGS sequence"/>
</dbReference>
<accession>A0A061JGI0</accession>
<keyword evidence="2" id="KW-1185">Reference proteome</keyword>
<comment type="caution">
    <text evidence="1">The sequence shown here is derived from an EMBL/GenBank/DDBJ whole genome shotgun (WGS) entry which is preliminary data.</text>
</comment>
<evidence type="ECO:0000313" key="1">
    <source>
        <dbReference type="EMBL" id="ETZ05186.1"/>
    </source>
</evidence>
<dbReference type="EMBL" id="ARPM03000098">
    <property type="protein sequence ID" value="ETZ05186.1"/>
    <property type="molecule type" value="Genomic_DNA"/>
</dbReference>
<reference evidence="1 2" key="1">
    <citation type="journal article" date="2013" name="Genome Announc.">
        <title>Draft Genome Sequence of Holospora undulata Strain HU1, a Micronucleus-Specific Symbiont of the Ciliate Paramecium caudatum.</title>
        <authorList>
            <person name="Dohra H."/>
            <person name="Suzuki H."/>
            <person name="Suzuki T."/>
            <person name="Tanaka K."/>
            <person name="Fujishima M."/>
        </authorList>
    </citation>
    <scope>NUCLEOTIDE SEQUENCE [LARGE SCALE GENOMIC DNA]</scope>
    <source>
        <strain evidence="1 2">HU1</strain>
    </source>
</reference>